<evidence type="ECO:0000313" key="1">
    <source>
        <dbReference type="EMBL" id="KGE13427.1"/>
    </source>
</evidence>
<dbReference type="STRING" id="1229276.DI53_2958"/>
<evidence type="ECO:0008006" key="3">
    <source>
        <dbReference type="Google" id="ProtNLM"/>
    </source>
</evidence>
<dbReference type="RefSeq" id="WP_037501042.1">
    <property type="nucleotide sequence ID" value="NZ_JJMU01000053.1"/>
</dbReference>
<dbReference type="EMBL" id="JJMU01000053">
    <property type="protein sequence ID" value="KGE13427.1"/>
    <property type="molecule type" value="Genomic_DNA"/>
</dbReference>
<comment type="caution">
    <text evidence="1">The sequence shown here is derived from an EMBL/GenBank/DDBJ whole genome shotgun (WGS) entry which is preliminary data.</text>
</comment>
<dbReference type="AlphaFoldDB" id="A0A0B8SZQ6"/>
<gene>
    <name evidence="1" type="ORF">DI53_2958</name>
</gene>
<sequence>MEINFKGGLNMAMKISTADYERTVAFYRDILLFDVEEIPITHPTVLRTHRLHFGPNILWLDCVADATQPQVWLELYTDNVERATTYLRTNDVTTCDEIEEISPSMHWIKDPSGNVLLLKKQKENVE</sequence>
<dbReference type="Proteomes" id="UP000031802">
    <property type="component" value="Unassembled WGS sequence"/>
</dbReference>
<dbReference type="Gene3D" id="3.10.180.10">
    <property type="entry name" value="2,3-Dihydroxybiphenyl 1,2-Dioxygenase, domain 1"/>
    <property type="match status" value="1"/>
</dbReference>
<protein>
    <recommendedName>
        <fullName evidence="3">VOC domain-containing protein</fullName>
    </recommendedName>
</protein>
<dbReference type="InterPro" id="IPR029068">
    <property type="entry name" value="Glyas_Bleomycin-R_OHBP_Dase"/>
</dbReference>
<accession>A0A0B8SZQ6</accession>
<organism evidence="1 2">
    <name type="scientific">Sphingobacterium deserti</name>
    <dbReference type="NCBI Taxonomy" id="1229276"/>
    <lineage>
        <taxon>Bacteria</taxon>
        <taxon>Pseudomonadati</taxon>
        <taxon>Bacteroidota</taxon>
        <taxon>Sphingobacteriia</taxon>
        <taxon>Sphingobacteriales</taxon>
        <taxon>Sphingobacteriaceae</taxon>
        <taxon>Sphingobacterium</taxon>
    </lineage>
</organism>
<evidence type="ECO:0000313" key="2">
    <source>
        <dbReference type="Proteomes" id="UP000031802"/>
    </source>
</evidence>
<name>A0A0B8SZQ6_9SPHI</name>
<dbReference type="OrthoDB" id="2871523at2"/>
<dbReference type="SUPFAM" id="SSF54593">
    <property type="entry name" value="Glyoxalase/Bleomycin resistance protein/Dihydroxybiphenyl dioxygenase"/>
    <property type="match status" value="1"/>
</dbReference>
<dbReference type="eggNOG" id="COG0346">
    <property type="taxonomic scope" value="Bacteria"/>
</dbReference>
<reference evidence="2" key="1">
    <citation type="submission" date="2014-04" db="EMBL/GenBank/DDBJ databases">
        <title>Whole-Genome optical mapping and complete genome sequence of Sphingobacterium deserti sp. nov., a new spaces isolated from desert in the west of China.</title>
        <authorList>
            <person name="Teng C."/>
            <person name="Zhou Z."/>
            <person name="Li X."/>
            <person name="Chen M."/>
            <person name="Lin M."/>
            <person name="Wang L."/>
            <person name="Su S."/>
            <person name="Zhang C."/>
            <person name="Zhang W."/>
        </authorList>
    </citation>
    <scope>NUCLEOTIDE SEQUENCE [LARGE SCALE GENOMIC DNA]</scope>
    <source>
        <strain evidence="2">ACCC05744</strain>
    </source>
</reference>
<proteinExistence type="predicted"/>
<keyword evidence="2" id="KW-1185">Reference proteome</keyword>
<dbReference type="PATRIC" id="fig|1229276.3.peg.3060"/>
<reference evidence="1 2" key="2">
    <citation type="journal article" date="2015" name="PLoS ONE">
        <title>Whole-Genome Optical Mapping and Finished Genome Sequence of Sphingobacterium deserti sp. nov., a New Species Isolated from the Western Desert of China.</title>
        <authorList>
            <person name="Teng C."/>
            <person name="Zhou Z."/>
            <person name="Molnar I."/>
            <person name="Li X."/>
            <person name="Tang R."/>
            <person name="Chen M."/>
            <person name="Wang L."/>
            <person name="Su S."/>
            <person name="Zhang W."/>
            <person name="Lin M."/>
        </authorList>
    </citation>
    <scope>NUCLEOTIDE SEQUENCE [LARGE SCALE GENOMIC DNA]</scope>
    <source>
        <strain evidence="2">ACCC05744</strain>
    </source>
</reference>